<reference evidence="2" key="1">
    <citation type="journal article" date="2022" name="bioRxiv">
        <title>Sequencing and chromosome-scale assembly of the giantPleurodeles waltlgenome.</title>
        <authorList>
            <person name="Brown T."/>
            <person name="Elewa A."/>
            <person name="Iarovenko S."/>
            <person name="Subramanian E."/>
            <person name="Araus A.J."/>
            <person name="Petzold A."/>
            <person name="Susuki M."/>
            <person name="Suzuki K.-i.T."/>
            <person name="Hayashi T."/>
            <person name="Toyoda A."/>
            <person name="Oliveira C."/>
            <person name="Osipova E."/>
            <person name="Leigh N.D."/>
            <person name="Simon A."/>
            <person name="Yun M.H."/>
        </authorList>
    </citation>
    <scope>NUCLEOTIDE SEQUENCE</scope>
    <source>
        <strain evidence="2">20211129_DDA</strain>
        <tissue evidence="2">Liver</tissue>
    </source>
</reference>
<evidence type="ECO:0000313" key="2">
    <source>
        <dbReference type="EMBL" id="KAJ1172700.1"/>
    </source>
</evidence>
<keyword evidence="3" id="KW-1185">Reference proteome</keyword>
<name>A0AAV7T8F9_PLEWA</name>
<protein>
    <submittedName>
        <fullName evidence="2">Uncharacterized protein</fullName>
    </submittedName>
</protein>
<evidence type="ECO:0000256" key="1">
    <source>
        <dbReference type="SAM" id="MobiDB-lite"/>
    </source>
</evidence>
<feature type="compositionally biased region" description="Basic and acidic residues" evidence="1">
    <location>
        <begin position="35"/>
        <end position="44"/>
    </location>
</feature>
<dbReference type="AlphaFoldDB" id="A0AAV7T8F9"/>
<sequence length="108" mass="10956">MGQATSRPPGAVQARLGQPDSGSCCSSHQPGTPGDHNKPPDGRRQLKIPQGRGIPPPDPAAASDSHCGPASSAHAVLRADPRAPMCSGTGRFQRAAAAREPQGSGSRC</sequence>
<dbReference type="EMBL" id="JANPWB010000007">
    <property type="protein sequence ID" value="KAJ1172700.1"/>
    <property type="molecule type" value="Genomic_DNA"/>
</dbReference>
<dbReference type="Proteomes" id="UP001066276">
    <property type="component" value="Chromosome 4_1"/>
</dbReference>
<accession>A0AAV7T8F9</accession>
<gene>
    <name evidence="2" type="ORF">NDU88_004544</name>
</gene>
<comment type="caution">
    <text evidence="2">The sequence shown here is derived from an EMBL/GenBank/DDBJ whole genome shotgun (WGS) entry which is preliminary data.</text>
</comment>
<feature type="compositionally biased region" description="Polar residues" evidence="1">
    <location>
        <begin position="20"/>
        <end position="30"/>
    </location>
</feature>
<feature type="region of interest" description="Disordered" evidence="1">
    <location>
        <begin position="1"/>
        <end position="108"/>
    </location>
</feature>
<proteinExistence type="predicted"/>
<evidence type="ECO:0000313" key="3">
    <source>
        <dbReference type="Proteomes" id="UP001066276"/>
    </source>
</evidence>
<organism evidence="2 3">
    <name type="scientific">Pleurodeles waltl</name>
    <name type="common">Iberian ribbed newt</name>
    <dbReference type="NCBI Taxonomy" id="8319"/>
    <lineage>
        <taxon>Eukaryota</taxon>
        <taxon>Metazoa</taxon>
        <taxon>Chordata</taxon>
        <taxon>Craniata</taxon>
        <taxon>Vertebrata</taxon>
        <taxon>Euteleostomi</taxon>
        <taxon>Amphibia</taxon>
        <taxon>Batrachia</taxon>
        <taxon>Caudata</taxon>
        <taxon>Salamandroidea</taxon>
        <taxon>Salamandridae</taxon>
        <taxon>Pleurodelinae</taxon>
        <taxon>Pleurodeles</taxon>
    </lineage>
</organism>